<dbReference type="GO" id="GO:0008168">
    <property type="term" value="F:methyltransferase activity"/>
    <property type="evidence" value="ECO:0007669"/>
    <property type="project" value="UniProtKB-KW"/>
</dbReference>
<feature type="domain" description="HTH cro/C1-type" evidence="9">
    <location>
        <begin position="14"/>
        <end position="57"/>
    </location>
</feature>
<dbReference type="EMBL" id="BAAAUX010000035">
    <property type="protein sequence ID" value="GAA2818987.1"/>
    <property type="molecule type" value="Genomic_DNA"/>
</dbReference>
<dbReference type="EC" id="2.1.1.72" evidence="2"/>
<keyword evidence="4" id="KW-0808">Transferase</keyword>
<reference evidence="10 11" key="1">
    <citation type="journal article" date="2019" name="Int. J. Syst. Evol. Microbiol.">
        <title>The Global Catalogue of Microorganisms (GCM) 10K type strain sequencing project: providing services to taxonomists for standard genome sequencing and annotation.</title>
        <authorList>
            <consortium name="The Broad Institute Genomics Platform"/>
            <consortium name="The Broad Institute Genome Sequencing Center for Infectious Disease"/>
            <person name="Wu L."/>
            <person name="Ma J."/>
        </authorList>
    </citation>
    <scope>NUCLEOTIDE SEQUENCE [LARGE SCALE GENOMIC DNA]</scope>
    <source>
        <strain evidence="10 11">JCM 9383</strain>
    </source>
</reference>
<comment type="similarity">
    <text evidence="1">Belongs to the N(4)/N(6)-methyltransferase family.</text>
</comment>
<dbReference type="Gene3D" id="3.40.50.150">
    <property type="entry name" value="Vaccinia Virus protein VP39"/>
    <property type="match status" value="1"/>
</dbReference>
<dbReference type="SUPFAM" id="SSF47413">
    <property type="entry name" value="lambda repressor-like DNA-binding domains"/>
    <property type="match status" value="1"/>
</dbReference>
<evidence type="ECO:0000256" key="5">
    <source>
        <dbReference type="ARBA" id="ARBA00022691"/>
    </source>
</evidence>
<comment type="caution">
    <text evidence="10">The sequence shown here is derived from an EMBL/GenBank/DDBJ whole genome shotgun (WGS) entry which is preliminary data.</text>
</comment>
<keyword evidence="6" id="KW-0680">Restriction system</keyword>
<dbReference type="GO" id="GO:0032259">
    <property type="term" value="P:methylation"/>
    <property type="evidence" value="ECO:0007669"/>
    <property type="project" value="UniProtKB-KW"/>
</dbReference>
<dbReference type="Pfam" id="PF01381">
    <property type="entry name" value="HTH_3"/>
    <property type="match status" value="1"/>
</dbReference>
<dbReference type="Gene3D" id="1.20.1260.30">
    <property type="match status" value="1"/>
</dbReference>
<evidence type="ECO:0000256" key="8">
    <source>
        <dbReference type="SAM" id="MobiDB-lite"/>
    </source>
</evidence>
<evidence type="ECO:0000256" key="2">
    <source>
        <dbReference type="ARBA" id="ARBA00011900"/>
    </source>
</evidence>
<evidence type="ECO:0000313" key="10">
    <source>
        <dbReference type="EMBL" id="GAA2818987.1"/>
    </source>
</evidence>
<evidence type="ECO:0000313" key="11">
    <source>
        <dbReference type="Proteomes" id="UP001500979"/>
    </source>
</evidence>
<evidence type="ECO:0000256" key="4">
    <source>
        <dbReference type="ARBA" id="ARBA00022679"/>
    </source>
</evidence>
<evidence type="ECO:0000256" key="1">
    <source>
        <dbReference type="ARBA" id="ARBA00006594"/>
    </source>
</evidence>
<dbReference type="CDD" id="cd00093">
    <property type="entry name" value="HTH_XRE"/>
    <property type="match status" value="1"/>
</dbReference>
<dbReference type="InterPro" id="IPR022749">
    <property type="entry name" value="D12N6_MeTrfase_N"/>
</dbReference>
<protein>
    <recommendedName>
        <fullName evidence="2">site-specific DNA-methyltransferase (adenine-specific)</fullName>
        <ecNumber evidence="2">2.1.1.72</ecNumber>
    </recommendedName>
</protein>
<gene>
    <name evidence="10" type="ORF">GCM10010470_62910</name>
</gene>
<keyword evidence="11" id="KW-1185">Reference proteome</keyword>
<dbReference type="PRINTS" id="PR00507">
    <property type="entry name" value="N12N6MTFRASE"/>
</dbReference>
<organism evidence="10 11">
    <name type="scientific">Saccharopolyspora taberi</name>
    <dbReference type="NCBI Taxonomy" id="60895"/>
    <lineage>
        <taxon>Bacteria</taxon>
        <taxon>Bacillati</taxon>
        <taxon>Actinomycetota</taxon>
        <taxon>Actinomycetes</taxon>
        <taxon>Pseudonocardiales</taxon>
        <taxon>Pseudonocardiaceae</taxon>
        <taxon>Saccharopolyspora</taxon>
    </lineage>
</organism>
<dbReference type="SMART" id="SM00530">
    <property type="entry name" value="HTH_XRE"/>
    <property type="match status" value="1"/>
</dbReference>
<evidence type="ECO:0000259" key="9">
    <source>
        <dbReference type="PROSITE" id="PS50943"/>
    </source>
</evidence>
<dbReference type="InterPro" id="IPR029063">
    <property type="entry name" value="SAM-dependent_MTases_sf"/>
</dbReference>
<dbReference type="InterPro" id="IPR001387">
    <property type="entry name" value="Cro/C1-type_HTH"/>
</dbReference>
<comment type="catalytic activity">
    <reaction evidence="7">
        <text>a 2'-deoxyadenosine in DNA + S-adenosyl-L-methionine = an N(6)-methyl-2'-deoxyadenosine in DNA + S-adenosyl-L-homocysteine + H(+)</text>
        <dbReference type="Rhea" id="RHEA:15197"/>
        <dbReference type="Rhea" id="RHEA-COMP:12418"/>
        <dbReference type="Rhea" id="RHEA-COMP:12419"/>
        <dbReference type="ChEBI" id="CHEBI:15378"/>
        <dbReference type="ChEBI" id="CHEBI:57856"/>
        <dbReference type="ChEBI" id="CHEBI:59789"/>
        <dbReference type="ChEBI" id="CHEBI:90615"/>
        <dbReference type="ChEBI" id="CHEBI:90616"/>
        <dbReference type="EC" id="2.1.1.72"/>
    </reaction>
</comment>
<evidence type="ECO:0000256" key="7">
    <source>
        <dbReference type="ARBA" id="ARBA00047942"/>
    </source>
</evidence>
<dbReference type="Proteomes" id="UP001500979">
    <property type="component" value="Unassembled WGS sequence"/>
</dbReference>
<keyword evidence="5" id="KW-0949">S-adenosyl-L-methionine</keyword>
<keyword evidence="3 10" id="KW-0489">Methyltransferase</keyword>
<dbReference type="InterPro" id="IPR038333">
    <property type="entry name" value="T1MK-like_N_sf"/>
</dbReference>
<dbReference type="Pfam" id="PF12161">
    <property type="entry name" value="HsdM_N"/>
    <property type="match status" value="1"/>
</dbReference>
<dbReference type="Gene3D" id="1.10.260.40">
    <property type="entry name" value="lambda repressor-like DNA-binding domains"/>
    <property type="match status" value="1"/>
</dbReference>
<dbReference type="PANTHER" id="PTHR42933">
    <property type="entry name" value="SLR6095 PROTEIN"/>
    <property type="match status" value="1"/>
</dbReference>
<proteinExistence type="inferred from homology"/>
<dbReference type="PANTHER" id="PTHR42933:SF3">
    <property type="entry name" value="TYPE I RESTRICTION ENZYME MJAVIII METHYLASE SUBUNIT"/>
    <property type="match status" value="1"/>
</dbReference>
<accession>A0ABN3VMX4</accession>
<evidence type="ECO:0000256" key="3">
    <source>
        <dbReference type="ARBA" id="ARBA00022603"/>
    </source>
</evidence>
<feature type="region of interest" description="Disordered" evidence="8">
    <location>
        <begin position="75"/>
        <end position="95"/>
    </location>
</feature>
<dbReference type="SUPFAM" id="SSF53335">
    <property type="entry name" value="S-adenosyl-L-methionine-dependent methyltransferases"/>
    <property type="match status" value="1"/>
</dbReference>
<dbReference type="InterPro" id="IPR051537">
    <property type="entry name" value="DNA_Adenine_Mtase"/>
</dbReference>
<dbReference type="Pfam" id="PF02384">
    <property type="entry name" value="N6_Mtase"/>
    <property type="match status" value="1"/>
</dbReference>
<dbReference type="InterPro" id="IPR010982">
    <property type="entry name" value="Lambda_DNA-bd_dom_sf"/>
</dbReference>
<evidence type="ECO:0000256" key="6">
    <source>
        <dbReference type="ARBA" id="ARBA00022747"/>
    </source>
</evidence>
<dbReference type="InterPro" id="IPR003356">
    <property type="entry name" value="DNA_methylase_A-5"/>
</dbReference>
<name>A0ABN3VMX4_9PSEU</name>
<dbReference type="PROSITE" id="PS50943">
    <property type="entry name" value="HTH_CROC1"/>
    <property type="match status" value="1"/>
</dbReference>
<sequence length="616" mass="67573">MANMTDLTVVPTLLQAIRAALDLTQAEVAERLGVSFATVNRWEGGSNKPQKAQFAKIIALAEEAGVDVGDAPTAGGTVLSRKRGRQAKSATPTTKPMEQMLWDAACSIRGEKDAPKFKDYLLPLLFLKRLSDVFDDEIDRLADEYGDRDVALEIADNDHDLLRFYLPPEARWGVISGRVQFEWPDDDRGRSTRPRDIGEHLTKAVRAVVRHNPSLAGVIDVVDFSAERNGERDINPARLNGVVEAFSDPRYRLGLADVQPDFLGRSYEYLLRKFAEGSGQSAGEFFTPTEVGFLMARLLRPKPGQTCHDYACGSAGLLIKLQLVAKELDPTAKVPLKLYGQELQAESYAVARMNAIIHDMDVDLRRGDTMINPKFRTSSGALDKFDLVVANPMWNQPFDTSLFEDDPYDRFIKNGGATSGRGDWAWLQHTYSVLKDGGRAAVVLDTGAVTRGSGSKNEDRERNIRKWFVDHDLVEGVILMPDNLFYNTAAAGVIVVLNKRKTESKKGKITLVNASKRFTKGRPKNHLADADVVDVANLFNAGEDIEGGVAVISLEQAAGADYNLSPSRWAAAVNTDDAGDVGELLAELDSLNQQDAGLTSDLLKLLTPLTNVGVSR</sequence>